<dbReference type="InterPro" id="IPR000863">
    <property type="entry name" value="Sulfotransferase_dom"/>
</dbReference>
<dbReference type="Pfam" id="PF00685">
    <property type="entry name" value="Sulfotransfer_1"/>
    <property type="match status" value="1"/>
</dbReference>
<dbReference type="AlphaFoldDB" id="A0AAN0IPZ1"/>
<dbReference type="KEGG" id="aqu:100632083"/>
<reference evidence="5" key="1">
    <citation type="journal article" date="2010" name="Nature">
        <title>The Amphimedon queenslandica genome and the evolution of animal complexity.</title>
        <authorList>
            <person name="Srivastava M."/>
            <person name="Simakov O."/>
            <person name="Chapman J."/>
            <person name="Fahey B."/>
            <person name="Gauthier M.E."/>
            <person name="Mitros T."/>
            <person name="Richards G.S."/>
            <person name="Conaco C."/>
            <person name="Dacre M."/>
            <person name="Hellsten U."/>
            <person name="Larroux C."/>
            <person name="Putnam N.H."/>
            <person name="Stanke M."/>
            <person name="Adamska M."/>
            <person name="Darling A."/>
            <person name="Degnan S.M."/>
            <person name="Oakley T.H."/>
            <person name="Plachetzki D.C."/>
            <person name="Zhai Y."/>
            <person name="Adamski M."/>
            <person name="Calcino A."/>
            <person name="Cummins S.F."/>
            <person name="Goodstein D.M."/>
            <person name="Harris C."/>
            <person name="Jackson D.J."/>
            <person name="Leys S.P."/>
            <person name="Shu S."/>
            <person name="Woodcroft B.J."/>
            <person name="Vervoort M."/>
            <person name="Kosik K.S."/>
            <person name="Manning G."/>
            <person name="Degnan B.M."/>
            <person name="Rokhsar D.S."/>
        </authorList>
    </citation>
    <scope>NUCLEOTIDE SEQUENCE [LARGE SCALE GENOMIC DNA]</scope>
</reference>
<dbReference type="PANTHER" id="PTHR45964:SF5">
    <property type="entry name" value="WSCD FAMILY MEMBER CG9164"/>
    <property type="match status" value="1"/>
</dbReference>
<dbReference type="Gene3D" id="3.40.50.300">
    <property type="entry name" value="P-loop containing nucleotide triphosphate hydrolases"/>
    <property type="match status" value="1"/>
</dbReference>
<dbReference type="GeneID" id="100632083"/>
<evidence type="ECO:0000256" key="2">
    <source>
        <dbReference type="SAM" id="Phobius"/>
    </source>
</evidence>
<dbReference type="PANTHER" id="PTHR45964">
    <property type="entry name" value="WSCD FAMILY MEMBER CG9164"/>
    <property type="match status" value="1"/>
</dbReference>
<keyword evidence="2" id="KW-0812">Transmembrane</keyword>
<dbReference type="SUPFAM" id="SSF52540">
    <property type="entry name" value="P-loop containing nucleoside triphosphate hydrolases"/>
    <property type="match status" value="1"/>
</dbReference>
<dbReference type="Proteomes" id="UP000007879">
    <property type="component" value="Unassembled WGS sequence"/>
</dbReference>
<evidence type="ECO:0000313" key="4">
    <source>
        <dbReference type="EnsemblMetazoa" id="XP_011405847.1"/>
    </source>
</evidence>
<dbReference type="InterPro" id="IPR051589">
    <property type="entry name" value="Sialate-O-sulfotransferase"/>
</dbReference>
<dbReference type="InterPro" id="IPR027417">
    <property type="entry name" value="P-loop_NTPase"/>
</dbReference>
<organism evidence="4 5">
    <name type="scientific">Amphimedon queenslandica</name>
    <name type="common">Sponge</name>
    <dbReference type="NCBI Taxonomy" id="400682"/>
    <lineage>
        <taxon>Eukaryota</taxon>
        <taxon>Metazoa</taxon>
        <taxon>Porifera</taxon>
        <taxon>Demospongiae</taxon>
        <taxon>Heteroscleromorpha</taxon>
        <taxon>Haplosclerida</taxon>
        <taxon>Niphatidae</taxon>
        <taxon>Amphimedon</taxon>
    </lineage>
</organism>
<keyword evidence="2" id="KW-1133">Transmembrane helix</keyword>
<proteinExistence type="inferred from homology"/>
<feature type="domain" description="Sulfotransferase" evidence="3">
    <location>
        <begin position="124"/>
        <end position="309"/>
    </location>
</feature>
<sequence>MARFRMGYFCCFALFNLLFVSLFFTKFLTFLFSIYSEGLETPQMIESSYRDIETAFLPPKLTPCYQTDPKCLSLLSKAERDTYESCTRGVRKSLQKLRPVKDGDCRFVSSSSSSSSNVRRGPVALASFPGSGNTWLRGLLELATGVCTGSVYCHAHFRIRGFNGEGVHSGSTLVVKTHEYTYSSQFVSTVFIIRNPYHAIIAGRTTDLLEISNDTDPNDSHLKVLRNKQKYFGYNNKDWDDYLNYHIKWWSKLIRYWVVGSSVPVLVVKFEDLKQDPVQEVKRILDFINYQQLTVEELSLKMKDGFNAFHRNKTVPDDINRLYTKQQIHIVNEHIKKAEAAIKRSKTGQNISIVSYLQKL</sequence>
<evidence type="ECO:0000259" key="3">
    <source>
        <dbReference type="Pfam" id="PF00685"/>
    </source>
</evidence>
<accession>A0AAN0IPZ1</accession>
<evidence type="ECO:0000313" key="5">
    <source>
        <dbReference type="Proteomes" id="UP000007879"/>
    </source>
</evidence>
<keyword evidence="2" id="KW-0472">Membrane</keyword>
<evidence type="ECO:0000256" key="1">
    <source>
        <dbReference type="ARBA" id="ARBA00010236"/>
    </source>
</evidence>
<feature type="transmembrane region" description="Helical" evidence="2">
    <location>
        <begin position="7"/>
        <end position="35"/>
    </location>
</feature>
<keyword evidence="5" id="KW-1185">Reference proteome</keyword>
<comment type="similarity">
    <text evidence="1">Belongs to the WSCD family.</text>
</comment>
<dbReference type="RefSeq" id="XP_011405847.1">
    <property type="nucleotide sequence ID" value="XM_011407545.2"/>
</dbReference>
<reference evidence="4" key="2">
    <citation type="submission" date="2024-06" db="UniProtKB">
        <authorList>
            <consortium name="EnsemblMetazoa"/>
        </authorList>
    </citation>
    <scope>IDENTIFICATION</scope>
</reference>
<protein>
    <recommendedName>
        <fullName evidence="3">Sulfotransferase domain-containing protein</fullName>
    </recommendedName>
</protein>
<name>A0AAN0IPZ1_AMPQE</name>
<dbReference type="GO" id="GO:0008146">
    <property type="term" value="F:sulfotransferase activity"/>
    <property type="evidence" value="ECO:0007669"/>
    <property type="project" value="InterPro"/>
</dbReference>
<dbReference type="EnsemblMetazoa" id="XM_011407545.2">
    <property type="protein sequence ID" value="XP_011405847.1"/>
    <property type="gene ID" value="LOC100632083"/>
</dbReference>